<dbReference type="PANTHER" id="PTHR45527:SF1">
    <property type="entry name" value="FATTY ACID SYNTHASE"/>
    <property type="match status" value="1"/>
</dbReference>
<dbReference type="Gene3D" id="2.30.38.10">
    <property type="entry name" value="Luciferase, Domain 3"/>
    <property type="match status" value="1"/>
</dbReference>
<dbReference type="InterPro" id="IPR001031">
    <property type="entry name" value="Thioesterase"/>
</dbReference>
<feature type="domain" description="Carrier" evidence="4">
    <location>
        <begin position="1114"/>
        <end position="1189"/>
    </location>
</feature>
<sequence length="1470" mass="160428">DAEALRAFLLQRLPEYMVPSAFVSLAALPLTPSGKLARNRLPAPDVDSLRGDSSFVAPRNPSEEKLASIFSSVLRLERVGVTDNFFSLGGHSLLATQVISRIRSSFGVELPLRALFEAPTVASLASRILSASRDAVGAQPPPILPVPRTAPLPLSFAQQRLWFIDQLQPGSATYNMPSFVRLSGQLDAKALQLSFDSLVSRHEALRTTFFEHDGQPFQRVSPNGELPLTRVDLRGLDEESSRTEIQRRLREEYQRPFDLSTGPLIRAQLLELSDTEHILALNMHHIVSDGWSMGVLIQEVAALYGAFSHGKPSPLAPLSIQYADFSVWQRSWLQGPVLDAQIDFWRHQLAGIQPLAMPIDKARPPLQTFRGSTSPVFIPQAVTAKLKALCQREGSTPFMALLAAWQLLLSRHSGQDDIAVGSPIAGRHRSEVEGLIGFFVNTLVFRARIAPRASFVELLRQVRETALGAYAHQDIPFERLVEELHPARDLSRSPLFQALFVLQNTPESSIQKTELTLSPVDVGSVVATAKFELQLNLTETPDGVFGGLGYNTDLFERATIERLARHFEQLVEAITQRPEAALSEHTMLTEDERRDVLDTWAMAPARVSTDSTLTEVFARVVAQTPDAAALIHGETSLTYRQLDERSNQLARHLRSLGISTDSRVALALERSPELVITLVAILKAGAAYVPLDTSYPRERLVSMLEDSRPGVLITTRALLPNLPAEGLATVLLDEVTLAHQSTQPVPHAALPESLAYVDFTSGSTGRPKGVGSTHRNVIRTLIGTDYTRFGPEQTHLLLAPISFDASTFEIWGALLHGARLVILPPHAPSLEELFQTIARHGVTTLWATSGLFVQLVEARLSAPASLQRVLTGGDVVSPLHVRRALTEWGVPVGHAYGPTETTVFATMFTLQGVEDVGSTLPIGRPILGTNVRVLDAALQPVPVGVTGELFIGGEGLARGYVGQPSLTAERFIPDPFSSEPGARLYRTGDLVRWRHDGLLDFVGRADAQVKVRGFRIELSEVESALLAHPTIREAVVIAREDVPGDKRLVGYFVGDDVDTTSLRAFLKSRLPEFMVPSSLLRLDALPLTANAKLDRKALPAPESVLGAPSETYVAPRTPTEELLASIWSDVLRVPQVGISDDFFELGGHSLLAIRLMARIRERTGISLPVTALFQGSSIERLASVLEAQQAGVRALPNLVRLDAGTSTERPLFLVHGGGGSALGYTELVRRLTPSRPIHGFSASGLDGGELPPASVEVLARDYLSQLRVVQPQGPYLLAGWSFGGLVAHEMARRLQAQGEQVELLVLVDSHAPKPEPRPAPEALTQLVSFAHILGLPWRELPVDRERLTRLEGRERLAYLLEQARVVSPELALDIDTAERLFALYQRMSAAQRAYVPTGAPYEGPSVLIRASTPLEGVPVTPDLGWGAWLATAPTVHEVPGDHYTMLRAPHVDALAALFAQLLDALKRDAA</sequence>
<dbReference type="Pfam" id="PF00501">
    <property type="entry name" value="AMP-binding"/>
    <property type="match status" value="1"/>
</dbReference>
<dbReference type="InterPro" id="IPR025110">
    <property type="entry name" value="AMP-bd_C"/>
</dbReference>
<dbReference type="Gene3D" id="3.40.50.1820">
    <property type="entry name" value="alpha/beta hydrolase"/>
    <property type="match status" value="1"/>
</dbReference>
<proteinExistence type="predicted"/>
<dbReference type="InterPro" id="IPR020802">
    <property type="entry name" value="TesA-like"/>
</dbReference>
<dbReference type="SMART" id="SM00824">
    <property type="entry name" value="PKS_TE"/>
    <property type="match status" value="1"/>
</dbReference>
<dbReference type="InterPro" id="IPR023213">
    <property type="entry name" value="CAT-like_dom_sf"/>
</dbReference>
<dbReference type="Pfam" id="PF00668">
    <property type="entry name" value="Condensation"/>
    <property type="match status" value="1"/>
</dbReference>
<dbReference type="SUPFAM" id="SSF47336">
    <property type="entry name" value="ACP-like"/>
    <property type="match status" value="2"/>
</dbReference>
<evidence type="ECO:0000313" key="5">
    <source>
        <dbReference type="EMBL" id="SEU35514.1"/>
    </source>
</evidence>
<reference evidence="5 6" key="1">
    <citation type="submission" date="2016-10" db="EMBL/GenBank/DDBJ databases">
        <authorList>
            <person name="Varghese N."/>
            <person name="Submissions S."/>
        </authorList>
    </citation>
    <scope>NUCLEOTIDE SEQUENCE [LARGE SCALE GENOMIC DNA]</scope>
    <source>
        <strain evidence="5 6">DSM 16525</strain>
    </source>
</reference>
<dbReference type="Pfam" id="PF00550">
    <property type="entry name" value="PP-binding"/>
    <property type="match status" value="2"/>
</dbReference>
<dbReference type="Pfam" id="PF13193">
    <property type="entry name" value="AMP-binding_C"/>
    <property type="match status" value="1"/>
</dbReference>
<evidence type="ECO:0000313" key="6">
    <source>
        <dbReference type="Proteomes" id="UP000183760"/>
    </source>
</evidence>
<keyword evidence="6" id="KW-1185">Reference proteome</keyword>
<evidence type="ECO:0000256" key="2">
    <source>
        <dbReference type="ARBA" id="ARBA00022450"/>
    </source>
</evidence>
<dbReference type="InterPro" id="IPR010071">
    <property type="entry name" value="AA_adenyl_dom"/>
</dbReference>
<dbReference type="NCBIfam" id="TIGR01733">
    <property type="entry name" value="AA-adenyl-dom"/>
    <property type="match status" value="1"/>
</dbReference>
<gene>
    <name evidence="5" type="ORF">SAMN05443572_110307</name>
</gene>
<dbReference type="SUPFAM" id="SSF56801">
    <property type="entry name" value="Acetyl-CoA synthetase-like"/>
    <property type="match status" value="2"/>
</dbReference>
<dbReference type="PANTHER" id="PTHR45527">
    <property type="entry name" value="NONRIBOSOMAL PEPTIDE SYNTHETASE"/>
    <property type="match status" value="1"/>
</dbReference>
<organism evidence="5 6">
    <name type="scientific">Myxococcus fulvus</name>
    <dbReference type="NCBI Taxonomy" id="33"/>
    <lineage>
        <taxon>Bacteria</taxon>
        <taxon>Pseudomonadati</taxon>
        <taxon>Myxococcota</taxon>
        <taxon>Myxococcia</taxon>
        <taxon>Myxococcales</taxon>
        <taxon>Cystobacterineae</taxon>
        <taxon>Myxococcaceae</taxon>
        <taxon>Myxococcus</taxon>
    </lineage>
</organism>
<dbReference type="PROSITE" id="PS50075">
    <property type="entry name" value="CARRIER"/>
    <property type="match status" value="2"/>
</dbReference>
<keyword evidence="3" id="KW-0597">Phosphoprotein</keyword>
<accession>A0ABY1CU23</accession>
<comment type="caution">
    <text evidence="5">The sequence shown here is derived from an EMBL/GenBank/DDBJ whole genome shotgun (WGS) entry which is preliminary data.</text>
</comment>
<dbReference type="EMBL" id="FOIB01000010">
    <property type="protein sequence ID" value="SEU35514.1"/>
    <property type="molecule type" value="Genomic_DNA"/>
</dbReference>
<dbReference type="InterPro" id="IPR006162">
    <property type="entry name" value="Ppantetheine_attach_site"/>
</dbReference>
<dbReference type="CDD" id="cd12117">
    <property type="entry name" value="A_NRPS_Srf_like"/>
    <property type="match status" value="1"/>
</dbReference>
<dbReference type="Gene3D" id="3.30.559.10">
    <property type="entry name" value="Chloramphenicol acetyltransferase-like domain"/>
    <property type="match status" value="1"/>
</dbReference>
<dbReference type="InterPro" id="IPR020845">
    <property type="entry name" value="AMP-binding_CS"/>
</dbReference>
<name>A0ABY1CU23_MYXFU</name>
<dbReference type="InterPro" id="IPR009081">
    <property type="entry name" value="PP-bd_ACP"/>
</dbReference>
<dbReference type="Pfam" id="PF00975">
    <property type="entry name" value="Thioesterase"/>
    <property type="match status" value="1"/>
</dbReference>
<dbReference type="CDD" id="cd19531">
    <property type="entry name" value="LCL_NRPS-like"/>
    <property type="match status" value="1"/>
</dbReference>
<keyword evidence="2" id="KW-0596">Phosphopantetheine</keyword>
<evidence type="ECO:0000256" key="3">
    <source>
        <dbReference type="ARBA" id="ARBA00022553"/>
    </source>
</evidence>
<comment type="cofactor">
    <cofactor evidence="1">
        <name>pantetheine 4'-phosphate</name>
        <dbReference type="ChEBI" id="CHEBI:47942"/>
    </cofactor>
</comment>
<evidence type="ECO:0000259" key="4">
    <source>
        <dbReference type="PROSITE" id="PS50075"/>
    </source>
</evidence>
<dbReference type="SUPFAM" id="SSF53474">
    <property type="entry name" value="alpha/beta-Hydrolases"/>
    <property type="match status" value="1"/>
</dbReference>
<dbReference type="Gene3D" id="3.30.559.30">
    <property type="entry name" value="Nonribosomal peptide synthetase, condensation domain"/>
    <property type="match status" value="1"/>
</dbReference>
<dbReference type="InterPro" id="IPR045851">
    <property type="entry name" value="AMP-bd_C_sf"/>
</dbReference>
<dbReference type="PROSITE" id="PS00455">
    <property type="entry name" value="AMP_BINDING"/>
    <property type="match status" value="1"/>
</dbReference>
<dbReference type="InterPro" id="IPR020806">
    <property type="entry name" value="PKS_PP-bd"/>
</dbReference>
<dbReference type="InterPro" id="IPR000873">
    <property type="entry name" value="AMP-dep_synth/lig_dom"/>
</dbReference>
<feature type="non-terminal residue" evidence="5">
    <location>
        <position position="1"/>
    </location>
</feature>
<evidence type="ECO:0000256" key="1">
    <source>
        <dbReference type="ARBA" id="ARBA00001957"/>
    </source>
</evidence>
<dbReference type="PROSITE" id="PS00012">
    <property type="entry name" value="PHOSPHOPANTETHEINE"/>
    <property type="match status" value="1"/>
</dbReference>
<dbReference type="Gene3D" id="1.10.1200.10">
    <property type="entry name" value="ACP-like"/>
    <property type="match status" value="2"/>
</dbReference>
<dbReference type="InterPro" id="IPR029058">
    <property type="entry name" value="AB_hydrolase_fold"/>
</dbReference>
<dbReference type="Gene3D" id="3.40.50.980">
    <property type="match status" value="2"/>
</dbReference>
<dbReference type="InterPro" id="IPR001242">
    <property type="entry name" value="Condensation_dom"/>
</dbReference>
<dbReference type="InterPro" id="IPR036736">
    <property type="entry name" value="ACP-like_sf"/>
</dbReference>
<dbReference type="SUPFAM" id="SSF52777">
    <property type="entry name" value="CoA-dependent acyltransferases"/>
    <property type="match status" value="2"/>
</dbReference>
<dbReference type="RefSeq" id="WP_074957865.1">
    <property type="nucleotide sequence ID" value="NZ_FOIB01000010.1"/>
</dbReference>
<dbReference type="Proteomes" id="UP000183760">
    <property type="component" value="Unassembled WGS sequence"/>
</dbReference>
<protein>
    <submittedName>
        <fullName evidence="5">Amino acid adenylation domain-containing protein</fullName>
    </submittedName>
</protein>
<dbReference type="Gene3D" id="3.30.300.30">
    <property type="match status" value="2"/>
</dbReference>
<dbReference type="SMART" id="SM00823">
    <property type="entry name" value="PKS_PP"/>
    <property type="match status" value="2"/>
</dbReference>
<feature type="domain" description="Carrier" evidence="4">
    <location>
        <begin position="57"/>
        <end position="132"/>
    </location>
</feature>